<feature type="signal peptide" evidence="2">
    <location>
        <begin position="1"/>
        <end position="22"/>
    </location>
</feature>
<reference evidence="3" key="1">
    <citation type="submission" date="2022-03" db="EMBL/GenBank/DDBJ databases">
        <title>Streptomyces 7R015 and 7R016 isolated from Barleria lupulina in Thailand.</title>
        <authorList>
            <person name="Kanchanasin P."/>
            <person name="Phongsopitanun W."/>
            <person name="Tanasupawat S."/>
        </authorList>
    </citation>
    <scope>NUCLEOTIDE SEQUENCE</scope>
    <source>
        <strain evidence="3">7R015</strain>
    </source>
</reference>
<evidence type="ECO:0000313" key="4">
    <source>
        <dbReference type="Proteomes" id="UP001165269"/>
    </source>
</evidence>
<dbReference type="Proteomes" id="UP001165269">
    <property type="component" value="Unassembled WGS sequence"/>
</dbReference>
<feature type="chain" id="PRO_5046702119" description="Lipoprotein" evidence="2">
    <location>
        <begin position="23"/>
        <end position="173"/>
    </location>
</feature>
<evidence type="ECO:0000256" key="1">
    <source>
        <dbReference type="SAM" id="MobiDB-lite"/>
    </source>
</evidence>
<sequence>MSMARQLLVAGLVAVLVAGLGACGGGGDDSSGHDTTAAAGETRPGPETVSGLRDTVRHVSRKTVSDTRAHLVRKCAPATRRVRHTSRSGTGSHRTTRVWYSTEHYRSCKKVRQGTERYQRVVRPERWCVSLDDVNGVGSRDDVWYRVTRETYGDVLQAGEHARVEFVPAGAGC</sequence>
<dbReference type="EMBL" id="JALDAY010000017">
    <property type="protein sequence ID" value="MCI3278109.1"/>
    <property type="molecule type" value="Genomic_DNA"/>
</dbReference>
<accession>A0ABS9YLP4</accession>
<feature type="region of interest" description="Disordered" evidence="1">
    <location>
        <begin position="26"/>
        <end position="51"/>
    </location>
</feature>
<dbReference type="PROSITE" id="PS51257">
    <property type="entry name" value="PROKAR_LIPOPROTEIN"/>
    <property type="match status" value="1"/>
</dbReference>
<dbReference type="RefSeq" id="WP_242776412.1">
    <property type="nucleotide sequence ID" value="NZ_JALDAY010000017.1"/>
</dbReference>
<name>A0ABS9YLP4_9ACTN</name>
<proteinExistence type="predicted"/>
<organism evidence="3 4">
    <name type="scientific">Streptomyces cylindrosporus</name>
    <dbReference type="NCBI Taxonomy" id="2927583"/>
    <lineage>
        <taxon>Bacteria</taxon>
        <taxon>Bacillati</taxon>
        <taxon>Actinomycetota</taxon>
        <taxon>Actinomycetes</taxon>
        <taxon>Kitasatosporales</taxon>
        <taxon>Streptomycetaceae</taxon>
        <taxon>Streptomyces</taxon>
    </lineage>
</organism>
<evidence type="ECO:0000256" key="2">
    <source>
        <dbReference type="SAM" id="SignalP"/>
    </source>
</evidence>
<keyword evidence="4" id="KW-1185">Reference proteome</keyword>
<keyword evidence="2" id="KW-0732">Signal</keyword>
<comment type="caution">
    <text evidence="3">The sequence shown here is derived from an EMBL/GenBank/DDBJ whole genome shotgun (WGS) entry which is preliminary data.</text>
</comment>
<evidence type="ECO:0008006" key="5">
    <source>
        <dbReference type="Google" id="ProtNLM"/>
    </source>
</evidence>
<evidence type="ECO:0000313" key="3">
    <source>
        <dbReference type="EMBL" id="MCI3278109.1"/>
    </source>
</evidence>
<protein>
    <recommendedName>
        <fullName evidence="5">Lipoprotein</fullName>
    </recommendedName>
</protein>
<gene>
    <name evidence="3" type="ORF">MQP27_44285</name>
</gene>